<dbReference type="InterPro" id="IPR002364">
    <property type="entry name" value="Quin_OxRdtase/zeta-crystal_CS"/>
</dbReference>
<protein>
    <submittedName>
        <fullName evidence="3">NADP-dependent oxidoreductase</fullName>
        <ecNumber evidence="3">1.-.-.-</ecNumber>
    </submittedName>
</protein>
<dbReference type="Pfam" id="PF13602">
    <property type="entry name" value="ADH_zinc_N_2"/>
    <property type="match status" value="1"/>
</dbReference>
<dbReference type="EMBL" id="JBHSDV010000002">
    <property type="protein sequence ID" value="MFC4388039.1"/>
    <property type="molecule type" value="Genomic_DNA"/>
</dbReference>
<dbReference type="InterPro" id="IPR050700">
    <property type="entry name" value="YIM1/Zinc_Alcohol_DH_Fams"/>
</dbReference>
<sequence>MQTKAVVIHKYGSKDVLEEAEVTLPELGANQVLVKVKATSINPIDWKLREGYLKQMFDWEFPIILGWDVAGVIEAVGEEVTEWKVGEEIFARPDTTRFGTYAEYTIVDTNLLAKKPTDVSFEDAAAVPLAGLTAYQALFDHGQLESGQKVLIHAGAGGVGTYAIQLAKEKGAYVITTASPKNNELLISLGADEVIDYHTTDIKDIRHEVDLVIDTIGGKTQEESFDIVKQGGRIISIVGEPNQDKAKEKNVVAKSIWLQPDGKQLSELAALMEQGKLKSIVGNTLPFSGRGIYDAHALSETHHATGKIVISMN</sequence>
<dbReference type="CDD" id="cd05289">
    <property type="entry name" value="MDR_like_2"/>
    <property type="match status" value="1"/>
</dbReference>
<dbReference type="InterPro" id="IPR011032">
    <property type="entry name" value="GroES-like_sf"/>
</dbReference>
<dbReference type="Proteomes" id="UP001595880">
    <property type="component" value="Unassembled WGS sequence"/>
</dbReference>
<dbReference type="PANTHER" id="PTHR11695">
    <property type="entry name" value="ALCOHOL DEHYDROGENASE RELATED"/>
    <property type="match status" value="1"/>
</dbReference>
<keyword evidence="4" id="KW-1185">Reference proteome</keyword>
<dbReference type="GO" id="GO:0016491">
    <property type="term" value="F:oxidoreductase activity"/>
    <property type="evidence" value="ECO:0007669"/>
    <property type="project" value="UniProtKB-KW"/>
</dbReference>
<dbReference type="EC" id="1.-.-.-" evidence="3"/>
<dbReference type="PROSITE" id="PS01162">
    <property type="entry name" value="QOR_ZETA_CRYSTAL"/>
    <property type="match status" value="1"/>
</dbReference>
<evidence type="ECO:0000256" key="1">
    <source>
        <dbReference type="ARBA" id="ARBA00023002"/>
    </source>
</evidence>
<dbReference type="InterPro" id="IPR036291">
    <property type="entry name" value="NAD(P)-bd_dom_sf"/>
</dbReference>
<evidence type="ECO:0000259" key="2">
    <source>
        <dbReference type="SMART" id="SM00829"/>
    </source>
</evidence>
<dbReference type="InterPro" id="IPR013154">
    <property type="entry name" value="ADH-like_N"/>
</dbReference>
<dbReference type="InterPro" id="IPR020843">
    <property type="entry name" value="ER"/>
</dbReference>
<accession>A0ABV8VWG1</accession>
<dbReference type="PANTHER" id="PTHR11695:SF294">
    <property type="entry name" value="RETICULON-4-INTERACTING PROTEIN 1, MITOCHONDRIAL"/>
    <property type="match status" value="1"/>
</dbReference>
<comment type="caution">
    <text evidence="3">The sequence shown here is derived from an EMBL/GenBank/DDBJ whole genome shotgun (WGS) entry which is preliminary data.</text>
</comment>
<evidence type="ECO:0000313" key="3">
    <source>
        <dbReference type="EMBL" id="MFC4388039.1"/>
    </source>
</evidence>
<proteinExistence type="predicted"/>
<dbReference type="RefSeq" id="WP_390198764.1">
    <property type="nucleotide sequence ID" value="NZ_JBHSDV010000002.1"/>
</dbReference>
<gene>
    <name evidence="3" type="ORF">ACFOZ1_09490</name>
</gene>
<reference evidence="4" key="1">
    <citation type="journal article" date="2019" name="Int. J. Syst. Evol. Microbiol.">
        <title>The Global Catalogue of Microorganisms (GCM) 10K type strain sequencing project: providing services to taxonomists for standard genome sequencing and annotation.</title>
        <authorList>
            <consortium name="The Broad Institute Genomics Platform"/>
            <consortium name="The Broad Institute Genome Sequencing Center for Infectious Disease"/>
            <person name="Wu L."/>
            <person name="Ma J."/>
        </authorList>
    </citation>
    <scope>NUCLEOTIDE SEQUENCE [LARGE SCALE GENOMIC DNA]</scope>
    <source>
        <strain evidence="4">KACC 14058</strain>
    </source>
</reference>
<name>A0ABV8VWG1_9BACI</name>
<dbReference type="Gene3D" id="3.40.50.720">
    <property type="entry name" value="NAD(P)-binding Rossmann-like Domain"/>
    <property type="match status" value="1"/>
</dbReference>
<keyword evidence="1 3" id="KW-0560">Oxidoreductase</keyword>
<dbReference type="SMART" id="SM00829">
    <property type="entry name" value="PKS_ER"/>
    <property type="match status" value="1"/>
</dbReference>
<dbReference type="SUPFAM" id="SSF50129">
    <property type="entry name" value="GroES-like"/>
    <property type="match status" value="1"/>
</dbReference>
<dbReference type="Pfam" id="PF08240">
    <property type="entry name" value="ADH_N"/>
    <property type="match status" value="1"/>
</dbReference>
<organism evidence="3 4">
    <name type="scientific">Gracilibacillus marinus</name>
    <dbReference type="NCBI Taxonomy" id="630535"/>
    <lineage>
        <taxon>Bacteria</taxon>
        <taxon>Bacillati</taxon>
        <taxon>Bacillota</taxon>
        <taxon>Bacilli</taxon>
        <taxon>Bacillales</taxon>
        <taxon>Bacillaceae</taxon>
        <taxon>Gracilibacillus</taxon>
    </lineage>
</organism>
<dbReference type="Gene3D" id="3.90.180.10">
    <property type="entry name" value="Medium-chain alcohol dehydrogenases, catalytic domain"/>
    <property type="match status" value="1"/>
</dbReference>
<evidence type="ECO:0000313" key="4">
    <source>
        <dbReference type="Proteomes" id="UP001595880"/>
    </source>
</evidence>
<dbReference type="SUPFAM" id="SSF51735">
    <property type="entry name" value="NAD(P)-binding Rossmann-fold domains"/>
    <property type="match status" value="1"/>
</dbReference>
<feature type="domain" description="Enoyl reductase (ER)" evidence="2">
    <location>
        <begin position="12"/>
        <end position="310"/>
    </location>
</feature>